<name>A0A4U6QFJ7_9ACTN</name>
<keyword evidence="7 11" id="KW-0418">Kinase</keyword>
<dbReference type="InterPro" id="IPR008144">
    <property type="entry name" value="Guanylate_kin-like_dom"/>
</dbReference>
<dbReference type="GO" id="GO:0004385">
    <property type="term" value="F:GMP kinase activity"/>
    <property type="evidence" value="ECO:0007669"/>
    <property type="project" value="UniProtKB-UniRule"/>
</dbReference>
<dbReference type="Pfam" id="PF00625">
    <property type="entry name" value="Guanylate_kin"/>
    <property type="match status" value="1"/>
</dbReference>
<keyword evidence="8 11" id="KW-0067">ATP-binding</keyword>
<protein>
    <recommendedName>
        <fullName evidence="4 11">Guanylate kinase</fullName>
        <ecNumber evidence="3 11">2.7.4.8</ecNumber>
    </recommendedName>
    <alternativeName>
        <fullName evidence="9 11">GMP kinase</fullName>
    </alternativeName>
</protein>
<gene>
    <name evidence="11" type="primary">gmk</name>
    <name evidence="13" type="ORF">FDO65_15675</name>
</gene>
<feature type="domain" description="Guanylate kinase-like" evidence="12">
    <location>
        <begin position="4"/>
        <end position="185"/>
    </location>
</feature>
<organism evidence="13 14">
    <name type="scientific">Nakamurella flava</name>
    <dbReference type="NCBI Taxonomy" id="2576308"/>
    <lineage>
        <taxon>Bacteria</taxon>
        <taxon>Bacillati</taxon>
        <taxon>Actinomycetota</taxon>
        <taxon>Actinomycetes</taxon>
        <taxon>Nakamurellales</taxon>
        <taxon>Nakamurellaceae</taxon>
        <taxon>Nakamurella</taxon>
    </lineage>
</organism>
<accession>A0A4U6QFJ7</accession>
<evidence type="ECO:0000313" key="14">
    <source>
        <dbReference type="Proteomes" id="UP000306985"/>
    </source>
</evidence>
<reference evidence="13 14" key="1">
    <citation type="submission" date="2019-05" db="EMBL/GenBank/DDBJ databases">
        <title>Nakamurella sp. N5BH11, whole genome shotgun sequence.</title>
        <authorList>
            <person name="Tuo L."/>
        </authorList>
    </citation>
    <scope>NUCLEOTIDE SEQUENCE [LARGE SCALE GENOMIC DNA]</scope>
    <source>
        <strain evidence="13 14">N5BH11</strain>
    </source>
</reference>
<dbReference type="PROSITE" id="PS50052">
    <property type="entry name" value="GUANYLATE_KINASE_2"/>
    <property type="match status" value="1"/>
</dbReference>
<dbReference type="CDD" id="cd00071">
    <property type="entry name" value="GMPK"/>
    <property type="match status" value="1"/>
</dbReference>
<sequence>MRRGRLFVLSGPSGVGKSTVLQRIRVRCPQLWYSVSATTRTQRPGERPGVDYFFVTAQEFAELIERQELLEYAQFAGNYYGTPQGPVEERLAAGTDVLLEIEVQGARQVRSSPRLGAEAVLVFLAPPSFEELARRLIGRGTEDEQTQERRLTAARAELAAEAEFDHTIVNTDVDAAVDGLIRLLAES</sequence>
<evidence type="ECO:0000259" key="12">
    <source>
        <dbReference type="PROSITE" id="PS50052"/>
    </source>
</evidence>
<comment type="catalytic activity">
    <reaction evidence="10 11">
        <text>GMP + ATP = GDP + ADP</text>
        <dbReference type="Rhea" id="RHEA:20780"/>
        <dbReference type="ChEBI" id="CHEBI:30616"/>
        <dbReference type="ChEBI" id="CHEBI:58115"/>
        <dbReference type="ChEBI" id="CHEBI:58189"/>
        <dbReference type="ChEBI" id="CHEBI:456216"/>
        <dbReference type="EC" id="2.7.4.8"/>
    </reaction>
</comment>
<evidence type="ECO:0000256" key="8">
    <source>
        <dbReference type="ARBA" id="ARBA00022840"/>
    </source>
</evidence>
<dbReference type="EMBL" id="SZZH01000003">
    <property type="protein sequence ID" value="TKV59044.1"/>
    <property type="molecule type" value="Genomic_DNA"/>
</dbReference>
<dbReference type="GO" id="GO:0005829">
    <property type="term" value="C:cytosol"/>
    <property type="evidence" value="ECO:0007669"/>
    <property type="project" value="TreeGrafter"/>
</dbReference>
<evidence type="ECO:0000256" key="3">
    <source>
        <dbReference type="ARBA" id="ARBA00012961"/>
    </source>
</evidence>
<dbReference type="InterPro" id="IPR027417">
    <property type="entry name" value="P-loop_NTPase"/>
</dbReference>
<evidence type="ECO:0000256" key="7">
    <source>
        <dbReference type="ARBA" id="ARBA00022777"/>
    </source>
</evidence>
<dbReference type="Gene3D" id="3.30.63.10">
    <property type="entry name" value="Guanylate Kinase phosphate binding domain"/>
    <property type="match status" value="1"/>
</dbReference>
<dbReference type="GO" id="GO:0005524">
    <property type="term" value="F:ATP binding"/>
    <property type="evidence" value="ECO:0007669"/>
    <property type="project" value="UniProtKB-UniRule"/>
</dbReference>
<dbReference type="InterPro" id="IPR008145">
    <property type="entry name" value="GK/Ca_channel_bsu"/>
</dbReference>
<dbReference type="Gene3D" id="3.40.50.300">
    <property type="entry name" value="P-loop containing nucleotide triphosphate hydrolases"/>
    <property type="match status" value="1"/>
</dbReference>
<dbReference type="PANTHER" id="PTHR23117">
    <property type="entry name" value="GUANYLATE KINASE-RELATED"/>
    <property type="match status" value="1"/>
</dbReference>
<comment type="subcellular location">
    <subcellularLocation>
        <location evidence="11">Cytoplasm</location>
    </subcellularLocation>
</comment>
<keyword evidence="11" id="KW-0963">Cytoplasm</keyword>
<keyword evidence="14" id="KW-1185">Reference proteome</keyword>
<evidence type="ECO:0000256" key="6">
    <source>
        <dbReference type="ARBA" id="ARBA00022741"/>
    </source>
</evidence>
<feature type="binding site" evidence="11">
    <location>
        <begin position="11"/>
        <end position="18"/>
    </location>
    <ligand>
        <name>ATP</name>
        <dbReference type="ChEBI" id="CHEBI:30616"/>
    </ligand>
</feature>
<evidence type="ECO:0000256" key="11">
    <source>
        <dbReference type="HAMAP-Rule" id="MF_00328"/>
    </source>
</evidence>
<dbReference type="InterPro" id="IPR020590">
    <property type="entry name" value="Guanylate_kinase_CS"/>
</dbReference>
<evidence type="ECO:0000313" key="13">
    <source>
        <dbReference type="EMBL" id="TKV59044.1"/>
    </source>
</evidence>
<dbReference type="Proteomes" id="UP000306985">
    <property type="component" value="Unassembled WGS sequence"/>
</dbReference>
<dbReference type="EC" id="2.7.4.8" evidence="3 11"/>
<proteinExistence type="inferred from homology"/>
<dbReference type="PANTHER" id="PTHR23117:SF13">
    <property type="entry name" value="GUANYLATE KINASE"/>
    <property type="match status" value="1"/>
</dbReference>
<dbReference type="PROSITE" id="PS00856">
    <property type="entry name" value="GUANYLATE_KINASE_1"/>
    <property type="match status" value="1"/>
</dbReference>
<comment type="caution">
    <text evidence="13">The sequence shown here is derived from an EMBL/GenBank/DDBJ whole genome shotgun (WGS) entry which is preliminary data.</text>
</comment>
<evidence type="ECO:0000256" key="4">
    <source>
        <dbReference type="ARBA" id="ARBA00016296"/>
    </source>
</evidence>
<keyword evidence="5 11" id="KW-0808">Transferase</keyword>
<dbReference type="NCBIfam" id="TIGR03263">
    <property type="entry name" value="guanyl_kin"/>
    <property type="match status" value="1"/>
</dbReference>
<dbReference type="InterPro" id="IPR017665">
    <property type="entry name" value="Guanylate_kinase"/>
</dbReference>
<evidence type="ECO:0000256" key="1">
    <source>
        <dbReference type="ARBA" id="ARBA00003531"/>
    </source>
</evidence>
<evidence type="ECO:0000256" key="5">
    <source>
        <dbReference type="ARBA" id="ARBA00022679"/>
    </source>
</evidence>
<evidence type="ECO:0000256" key="9">
    <source>
        <dbReference type="ARBA" id="ARBA00030128"/>
    </source>
</evidence>
<dbReference type="SUPFAM" id="SSF52540">
    <property type="entry name" value="P-loop containing nucleoside triphosphate hydrolases"/>
    <property type="match status" value="1"/>
</dbReference>
<dbReference type="HAMAP" id="MF_00328">
    <property type="entry name" value="Guanylate_kinase"/>
    <property type="match status" value="1"/>
</dbReference>
<evidence type="ECO:0000256" key="10">
    <source>
        <dbReference type="ARBA" id="ARBA00048594"/>
    </source>
</evidence>
<keyword evidence="6 11" id="KW-0547">Nucleotide-binding</keyword>
<dbReference type="FunFam" id="3.30.63.10:FF:000002">
    <property type="entry name" value="Guanylate kinase 1"/>
    <property type="match status" value="1"/>
</dbReference>
<dbReference type="OrthoDB" id="9808150at2"/>
<evidence type="ECO:0000256" key="2">
    <source>
        <dbReference type="ARBA" id="ARBA00005790"/>
    </source>
</evidence>
<dbReference type="SMART" id="SM00072">
    <property type="entry name" value="GuKc"/>
    <property type="match status" value="1"/>
</dbReference>
<comment type="function">
    <text evidence="1 11">Essential for recycling GMP and indirectly, cGMP.</text>
</comment>
<comment type="similarity">
    <text evidence="2 11">Belongs to the guanylate kinase family.</text>
</comment>
<dbReference type="AlphaFoldDB" id="A0A4U6QFJ7"/>